<comment type="subcellular location">
    <subcellularLocation>
        <location evidence="2">Cytoplasm</location>
    </subcellularLocation>
</comment>
<name>A0A2M8QBK7_9CHLR</name>
<dbReference type="InterPro" id="IPR047215">
    <property type="entry name" value="Galactose_mutarotase-like"/>
</dbReference>
<evidence type="ECO:0000256" key="8">
    <source>
        <dbReference type="ARBA" id="ARBA00022490"/>
    </source>
</evidence>
<keyword evidence="9" id="KW-0597">Phosphoprotein</keyword>
<comment type="pathway">
    <text evidence="3 12">Carbohydrate metabolism; hexose metabolism.</text>
</comment>
<keyword evidence="10 12" id="KW-0413">Isomerase</keyword>
<evidence type="ECO:0000256" key="14">
    <source>
        <dbReference type="PIRSR" id="PIRSR005096-2"/>
    </source>
</evidence>
<evidence type="ECO:0000313" key="16">
    <source>
        <dbReference type="EMBL" id="PJF47188.1"/>
    </source>
</evidence>
<dbReference type="GO" id="GO:0004034">
    <property type="term" value="F:aldose 1-epimerase activity"/>
    <property type="evidence" value="ECO:0007669"/>
    <property type="project" value="UniProtKB-EC"/>
</dbReference>
<dbReference type="PANTHER" id="PTHR10091">
    <property type="entry name" value="ALDOSE-1-EPIMERASE"/>
    <property type="match status" value="1"/>
</dbReference>
<dbReference type="Gene3D" id="2.70.98.10">
    <property type="match status" value="1"/>
</dbReference>
<dbReference type="GO" id="GO:0033499">
    <property type="term" value="P:galactose catabolic process via UDP-galactose, Leloir pathway"/>
    <property type="evidence" value="ECO:0007669"/>
    <property type="project" value="TreeGrafter"/>
</dbReference>
<evidence type="ECO:0000256" key="1">
    <source>
        <dbReference type="ARBA" id="ARBA00001614"/>
    </source>
</evidence>
<dbReference type="InterPro" id="IPR018052">
    <property type="entry name" value="Ald1_epimerase_CS"/>
</dbReference>
<dbReference type="InterPro" id="IPR011013">
    <property type="entry name" value="Gal_mutarotase_sf_dom"/>
</dbReference>
<sequence length="350" mass="37857">MNIRSNGFGHLPDGAAVEQYTLENGNGMSVQIITYGGIITALRVPDRAGNLDDVVLGFDNLDGYLAGHPYFGCIVGRFANRIAGGRFTLDGLTYQLAVNNGPNHLHGGLAGFDKKLWRASVGSSDGAVSLALSYLSPDGEENYPGNLHVTVTYTLTHDNALRIGYRAHTDKPTILNLTNHTYFNLAGQGDILGHEIMINADRFTPVNEALIPTGELQPVAGTPLDFRQPMRIGARIDDPHEQIARAGGYDHNFVINGAMGELRFAARVYEPSSGRTLEVHTTEPGMQFYSGNFLPGAIAGKGGRVYGRRAGLCLETQHFPDSPNQPGFPSVVLRPGERFASTTVFRFSAR</sequence>
<comment type="similarity">
    <text evidence="4 12">Belongs to the aldose epimerase family.</text>
</comment>
<protein>
    <recommendedName>
        <fullName evidence="7 12">Aldose 1-epimerase</fullName>
        <ecNumber evidence="6 12">5.1.3.3</ecNumber>
    </recommendedName>
</protein>
<dbReference type="GO" id="GO:0030246">
    <property type="term" value="F:carbohydrate binding"/>
    <property type="evidence" value="ECO:0007669"/>
    <property type="project" value="InterPro"/>
</dbReference>
<comment type="catalytic activity">
    <reaction evidence="1 12">
        <text>alpha-D-glucose = beta-D-glucose</text>
        <dbReference type="Rhea" id="RHEA:10264"/>
        <dbReference type="ChEBI" id="CHEBI:15903"/>
        <dbReference type="ChEBI" id="CHEBI:17925"/>
        <dbReference type="EC" id="5.1.3.3"/>
    </reaction>
</comment>
<feature type="active site" description="Proton donor" evidence="13">
    <location>
        <position position="180"/>
    </location>
</feature>
<evidence type="ECO:0000256" key="15">
    <source>
        <dbReference type="PIRSR" id="PIRSR005096-3"/>
    </source>
</evidence>
<dbReference type="GO" id="GO:0006006">
    <property type="term" value="P:glucose metabolic process"/>
    <property type="evidence" value="ECO:0007669"/>
    <property type="project" value="TreeGrafter"/>
</dbReference>
<dbReference type="UniPathway" id="UPA00242"/>
<dbReference type="FunFam" id="2.70.98.10:FF:000003">
    <property type="entry name" value="Aldose 1-epimerase"/>
    <property type="match status" value="1"/>
</dbReference>
<feature type="binding site" evidence="15">
    <location>
        <begin position="180"/>
        <end position="182"/>
    </location>
    <ligand>
        <name>beta-D-galactose</name>
        <dbReference type="ChEBI" id="CHEBI:27667"/>
    </ligand>
</feature>
<evidence type="ECO:0000256" key="5">
    <source>
        <dbReference type="ARBA" id="ARBA00011245"/>
    </source>
</evidence>
<dbReference type="Proteomes" id="UP000230790">
    <property type="component" value="Unassembled WGS sequence"/>
</dbReference>
<dbReference type="InterPro" id="IPR015443">
    <property type="entry name" value="Aldose_1-epimerase"/>
</dbReference>
<evidence type="ECO:0000256" key="13">
    <source>
        <dbReference type="PIRSR" id="PIRSR005096-1"/>
    </source>
</evidence>
<dbReference type="CDD" id="cd09019">
    <property type="entry name" value="galactose_mutarotase_like"/>
    <property type="match status" value="1"/>
</dbReference>
<evidence type="ECO:0000256" key="7">
    <source>
        <dbReference type="ARBA" id="ARBA00014165"/>
    </source>
</evidence>
<dbReference type="PIRSF" id="PIRSF005096">
    <property type="entry name" value="GALM"/>
    <property type="match status" value="1"/>
</dbReference>
<feature type="active site" description="Proton acceptor" evidence="13">
    <location>
        <position position="315"/>
    </location>
</feature>
<evidence type="ECO:0000256" key="4">
    <source>
        <dbReference type="ARBA" id="ARBA00006206"/>
    </source>
</evidence>
<feature type="binding site" evidence="14">
    <location>
        <position position="250"/>
    </location>
    <ligand>
        <name>beta-D-galactose</name>
        <dbReference type="ChEBI" id="CHEBI:27667"/>
    </ligand>
</feature>
<reference evidence="16 17" key="1">
    <citation type="submission" date="2017-11" db="EMBL/GenBank/DDBJ databases">
        <title>Evolution of Phototrophy in the Chloroflexi Phylum Driven by Horizontal Gene Transfer.</title>
        <authorList>
            <person name="Ward L.M."/>
            <person name="Hemp J."/>
            <person name="Shih P.M."/>
            <person name="Mcglynn S.E."/>
            <person name="Fischer W."/>
        </authorList>
    </citation>
    <scope>NUCLEOTIDE SEQUENCE [LARGE SCALE GENOMIC DNA]</scope>
    <source>
        <strain evidence="16">JP3_7</strain>
    </source>
</reference>
<evidence type="ECO:0000256" key="3">
    <source>
        <dbReference type="ARBA" id="ARBA00005028"/>
    </source>
</evidence>
<dbReference type="NCBIfam" id="NF008277">
    <property type="entry name" value="PRK11055.1"/>
    <property type="match status" value="1"/>
</dbReference>
<keyword evidence="11 12" id="KW-0119">Carbohydrate metabolism</keyword>
<evidence type="ECO:0000256" key="12">
    <source>
        <dbReference type="PIRNR" id="PIRNR005096"/>
    </source>
</evidence>
<evidence type="ECO:0000256" key="10">
    <source>
        <dbReference type="ARBA" id="ARBA00023235"/>
    </source>
</evidence>
<evidence type="ECO:0000256" key="9">
    <source>
        <dbReference type="ARBA" id="ARBA00022553"/>
    </source>
</evidence>
<dbReference type="EMBL" id="PGTN01000062">
    <property type="protein sequence ID" value="PJF47188.1"/>
    <property type="molecule type" value="Genomic_DNA"/>
</dbReference>
<evidence type="ECO:0000313" key="17">
    <source>
        <dbReference type="Proteomes" id="UP000230790"/>
    </source>
</evidence>
<evidence type="ECO:0000256" key="6">
    <source>
        <dbReference type="ARBA" id="ARBA00013185"/>
    </source>
</evidence>
<dbReference type="PANTHER" id="PTHR10091:SF0">
    <property type="entry name" value="GALACTOSE MUTAROTASE"/>
    <property type="match status" value="1"/>
</dbReference>
<dbReference type="InterPro" id="IPR014718">
    <property type="entry name" value="GH-type_carb-bd"/>
</dbReference>
<comment type="caution">
    <text evidence="16">The sequence shown here is derived from an EMBL/GenBank/DDBJ whole genome shotgun (WGS) entry which is preliminary data.</text>
</comment>
<dbReference type="PROSITE" id="PS00545">
    <property type="entry name" value="ALDOSE_1_EPIMERASE"/>
    <property type="match status" value="1"/>
</dbReference>
<comment type="subunit">
    <text evidence="5">Monomer.</text>
</comment>
<evidence type="ECO:0000256" key="11">
    <source>
        <dbReference type="ARBA" id="ARBA00023277"/>
    </source>
</evidence>
<dbReference type="GO" id="GO:0005737">
    <property type="term" value="C:cytoplasm"/>
    <property type="evidence" value="ECO:0007669"/>
    <property type="project" value="UniProtKB-SubCell"/>
</dbReference>
<feature type="binding site" evidence="15">
    <location>
        <begin position="80"/>
        <end position="81"/>
    </location>
    <ligand>
        <name>beta-D-galactose</name>
        <dbReference type="ChEBI" id="CHEBI:27667"/>
    </ligand>
</feature>
<dbReference type="EC" id="5.1.3.3" evidence="6 12"/>
<proteinExistence type="inferred from homology"/>
<accession>A0A2M8QBK7</accession>
<organism evidence="16 17">
    <name type="scientific">Candidatus Thermofonsia Clade 3 bacterium</name>
    <dbReference type="NCBI Taxonomy" id="2364212"/>
    <lineage>
        <taxon>Bacteria</taxon>
        <taxon>Bacillati</taxon>
        <taxon>Chloroflexota</taxon>
        <taxon>Candidatus Thermofontia</taxon>
        <taxon>Candidatus Thermofonsia Clade 3</taxon>
    </lineage>
</organism>
<dbReference type="AlphaFoldDB" id="A0A2M8QBK7"/>
<keyword evidence="8" id="KW-0963">Cytoplasm</keyword>
<gene>
    <name evidence="16" type="ORF">CUN48_09870</name>
</gene>
<dbReference type="Pfam" id="PF01263">
    <property type="entry name" value="Aldose_epim"/>
    <property type="match status" value="1"/>
</dbReference>
<dbReference type="SUPFAM" id="SSF74650">
    <property type="entry name" value="Galactose mutarotase-like"/>
    <property type="match status" value="1"/>
</dbReference>
<evidence type="ECO:0000256" key="2">
    <source>
        <dbReference type="ARBA" id="ARBA00004496"/>
    </source>
</evidence>
<dbReference type="InterPro" id="IPR008183">
    <property type="entry name" value="Aldose_1/G6P_1-epimerase"/>
</dbReference>